<feature type="compositionally biased region" description="Basic residues" evidence="1">
    <location>
        <begin position="12"/>
        <end position="24"/>
    </location>
</feature>
<dbReference type="STRING" id="154538.A0A1M2V9Z8"/>
<organism evidence="2 3">
    <name type="scientific">Trametes pubescens</name>
    <name type="common">White-rot fungus</name>
    <dbReference type="NCBI Taxonomy" id="154538"/>
    <lineage>
        <taxon>Eukaryota</taxon>
        <taxon>Fungi</taxon>
        <taxon>Dikarya</taxon>
        <taxon>Basidiomycota</taxon>
        <taxon>Agaricomycotina</taxon>
        <taxon>Agaricomycetes</taxon>
        <taxon>Polyporales</taxon>
        <taxon>Polyporaceae</taxon>
        <taxon>Trametes</taxon>
    </lineage>
</organism>
<evidence type="ECO:0000313" key="3">
    <source>
        <dbReference type="Proteomes" id="UP000184267"/>
    </source>
</evidence>
<comment type="caution">
    <text evidence="2">The sequence shown here is derived from an EMBL/GenBank/DDBJ whole genome shotgun (WGS) entry which is preliminary data.</text>
</comment>
<name>A0A1M2V9Z8_TRAPU</name>
<feature type="region of interest" description="Disordered" evidence="1">
    <location>
        <begin position="1"/>
        <end position="38"/>
    </location>
</feature>
<feature type="compositionally biased region" description="Low complexity" evidence="1">
    <location>
        <begin position="55"/>
        <end position="64"/>
    </location>
</feature>
<reference evidence="2 3" key="1">
    <citation type="submission" date="2016-10" db="EMBL/GenBank/DDBJ databases">
        <title>Genome sequence of the basidiomycete white-rot fungus Trametes pubescens.</title>
        <authorList>
            <person name="Makela M.R."/>
            <person name="Granchi Z."/>
            <person name="Peng M."/>
            <person name="De Vries R.P."/>
            <person name="Grigoriev I."/>
            <person name="Riley R."/>
            <person name="Hilden K."/>
        </authorList>
    </citation>
    <scope>NUCLEOTIDE SEQUENCE [LARGE SCALE GENOMIC DNA]</scope>
    <source>
        <strain evidence="2 3">FBCC735</strain>
    </source>
</reference>
<dbReference type="OrthoDB" id="2758030at2759"/>
<evidence type="ECO:0000313" key="2">
    <source>
        <dbReference type="EMBL" id="OJT04434.1"/>
    </source>
</evidence>
<dbReference type="Proteomes" id="UP000184267">
    <property type="component" value="Unassembled WGS sequence"/>
</dbReference>
<proteinExistence type="predicted"/>
<evidence type="ECO:0000256" key="1">
    <source>
        <dbReference type="SAM" id="MobiDB-lite"/>
    </source>
</evidence>
<sequence length="593" mass="63563">MSLVVPPPPVKAPRRSPRISHRSRLPTPVSSRNGISAPHVQVSTVLVNASTLRTPTRSRVSVPSSRHRAKSLSAAAVPVRAGTKRKRQPTPSDEPDLPRYKLVVAEPHSDEEEQTPRQLRYVKRQRLLVSEPQSSIAVAAAANEKSSPLSCVHNGQENRSYPAPTQCYPVATVHRPEPPAAHPEQDASYEDPEGPVFTPLCRQPIYRRHRTADSTDPTLWKVVCQERVEHLKHVYRDVYRAVVHAEAAAVDAKAAAAVATPAPVFSAEQLSATSAPTTACEGGHTQFELYAPSISIDGDGDTYMETESSSEDDDEDDEDSDDEDMDVDIADVAYERVLILDTPASPISTVPRLPRLSSIRVSSLEPHPPSARDGVSFIGRGTPADPLRLADWAAPPPPLPSRALSSPSWTPEPLFFTPDMVPQVTTAINTITMQPDFGMDTGGLGMSWLDPSLHAESVSPSPSPTPTSYQPGMSCYDNSTDPVSFAFAEATVPHSEVFSSVPITHTTPLSPTGCALHESFLECLRAPGCAGPGLGAPSFFSAASSLPLQPVMPDGERTPALAAVPPPFPNQALTQWVCSRIPSGSVTLGHALG</sequence>
<dbReference type="EMBL" id="MNAD01001540">
    <property type="protein sequence ID" value="OJT04434.1"/>
    <property type="molecule type" value="Genomic_DNA"/>
</dbReference>
<dbReference type="AlphaFoldDB" id="A0A1M2V9Z8"/>
<feature type="region of interest" description="Disordered" evidence="1">
    <location>
        <begin position="294"/>
        <end position="323"/>
    </location>
</feature>
<feature type="compositionally biased region" description="Acidic residues" evidence="1">
    <location>
        <begin position="298"/>
        <end position="323"/>
    </location>
</feature>
<accession>A0A1M2V9Z8</accession>
<gene>
    <name evidence="2" type="ORF">TRAPUB_4890</name>
</gene>
<feature type="compositionally biased region" description="Pro residues" evidence="1">
    <location>
        <begin position="1"/>
        <end position="11"/>
    </location>
</feature>
<dbReference type="OMA" id="HESFLEC"/>
<protein>
    <submittedName>
        <fullName evidence="2">Uncharacterized protein</fullName>
    </submittedName>
</protein>
<feature type="region of interest" description="Disordered" evidence="1">
    <location>
        <begin position="55"/>
        <end position="98"/>
    </location>
</feature>
<keyword evidence="3" id="KW-1185">Reference proteome</keyword>